<evidence type="ECO:0000313" key="9">
    <source>
        <dbReference type="EMBL" id="KEP68307.1"/>
    </source>
</evidence>
<comment type="caution">
    <text evidence="9">The sequence shown here is derived from an EMBL/GenBank/DDBJ whole genome shotgun (WGS) entry which is preliminary data.</text>
</comment>
<evidence type="ECO:0000256" key="6">
    <source>
        <dbReference type="ARBA" id="ARBA00022989"/>
    </source>
</evidence>
<feature type="transmembrane region" description="Helical" evidence="8">
    <location>
        <begin position="274"/>
        <end position="296"/>
    </location>
</feature>
<protein>
    <submittedName>
        <fullName evidence="9">ABC transporter permease</fullName>
    </submittedName>
</protein>
<dbReference type="PROSITE" id="PS51257">
    <property type="entry name" value="PROKAR_LIPOPROTEIN"/>
    <property type="match status" value="1"/>
</dbReference>
<feature type="transmembrane region" description="Helical" evidence="8">
    <location>
        <begin position="88"/>
        <end position="108"/>
    </location>
</feature>
<dbReference type="GO" id="GO:0022857">
    <property type="term" value="F:transmembrane transporter activity"/>
    <property type="evidence" value="ECO:0007669"/>
    <property type="project" value="InterPro"/>
</dbReference>
<evidence type="ECO:0000256" key="3">
    <source>
        <dbReference type="ARBA" id="ARBA00022448"/>
    </source>
</evidence>
<evidence type="ECO:0000256" key="4">
    <source>
        <dbReference type="ARBA" id="ARBA00022475"/>
    </source>
</evidence>
<dbReference type="EMBL" id="JHEH01000037">
    <property type="protein sequence ID" value="KEP68307.1"/>
    <property type="molecule type" value="Genomic_DNA"/>
</dbReference>
<dbReference type="RefSeq" id="WP_051693661.1">
    <property type="nucleotide sequence ID" value="NZ_FOVB01000015.1"/>
</dbReference>
<keyword evidence="5 8" id="KW-0812">Transmembrane</keyword>
<dbReference type="eggNOG" id="COG0609">
    <property type="taxonomic scope" value="Bacteria"/>
</dbReference>
<name>A0A074U0Y0_9RHOB</name>
<gene>
    <name evidence="9" type="ORF">DL1_12480</name>
</gene>
<dbReference type="Proteomes" id="UP000027725">
    <property type="component" value="Unassembled WGS sequence"/>
</dbReference>
<dbReference type="Gene3D" id="1.10.3470.10">
    <property type="entry name" value="ABC transporter involved in vitamin B12 uptake, BtuC"/>
    <property type="match status" value="1"/>
</dbReference>
<dbReference type="STRING" id="1185766.SAMN05216224_11514"/>
<feature type="transmembrane region" description="Helical" evidence="8">
    <location>
        <begin position="56"/>
        <end position="76"/>
    </location>
</feature>
<dbReference type="PANTHER" id="PTHR30472">
    <property type="entry name" value="FERRIC ENTEROBACTIN TRANSPORT SYSTEM PERMEASE PROTEIN"/>
    <property type="match status" value="1"/>
</dbReference>
<keyword evidence="3" id="KW-0813">Transport</keyword>
<comment type="subcellular location">
    <subcellularLocation>
        <location evidence="1">Cell membrane</location>
        <topology evidence="1">Multi-pass membrane protein</topology>
    </subcellularLocation>
</comment>
<keyword evidence="4" id="KW-1003">Cell membrane</keyword>
<dbReference type="PANTHER" id="PTHR30472:SF1">
    <property type="entry name" value="FE(3+) DICITRATE TRANSPORT SYSTEM PERMEASE PROTEIN FECC-RELATED"/>
    <property type="match status" value="1"/>
</dbReference>
<feature type="transmembrane region" description="Helical" evidence="8">
    <location>
        <begin position="233"/>
        <end position="262"/>
    </location>
</feature>
<evidence type="ECO:0000256" key="8">
    <source>
        <dbReference type="SAM" id="Phobius"/>
    </source>
</evidence>
<evidence type="ECO:0000256" key="2">
    <source>
        <dbReference type="ARBA" id="ARBA00007935"/>
    </source>
</evidence>
<comment type="similarity">
    <text evidence="2">Belongs to the binding-protein-dependent transport system permease family. FecCD subfamily.</text>
</comment>
<dbReference type="InterPro" id="IPR037294">
    <property type="entry name" value="ABC_BtuC-like"/>
</dbReference>
<dbReference type="Pfam" id="PF01032">
    <property type="entry name" value="FecCD"/>
    <property type="match status" value="1"/>
</dbReference>
<accession>A0A074U0Y0</accession>
<evidence type="ECO:0000256" key="1">
    <source>
        <dbReference type="ARBA" id="ARBA00004651"/>
    </source>
</evidence>
<dbReference type="OrthoDB" id="9811975at2"/>
<organism evidence="9 10">
    <name type="scientific">Thioclava dalianensis</name>
    <dbReference type="NCBI Taxonomy" id="1185766"/>
    <lineage>
        <taxon>Bacteria</taxon>
        <taxon>Pseudomonadati</taxon>
        <taxon>Pseudomonadota</taxon>
        <taxon>Alphaproteobacteria</taxon>
        <taxon>Rhodobacterales</taxon>
        <taxon>Paracoccaceae</taxon>
        <taxon>Thioclava</taxon>
    </lineage>
</organism>
<evidence type="ECO:0000256" key="7">
    <source>
        <dbReference type="ARBA" id="ARBA00023136"/>
    </source>
</evidence>
<dbReference type="AlphaFoldDB" id="A0A074U0Y0"/>
<feature type="transmembrane region" description="Helical" evidence="8">
    <location>
        <begin position="308"/>
        <end position="327"/>
    </location>
</feature>
<dbReference type="SUPFAM" id="SSF81345">
    <property type="entry name" value="ABC transporter involved in vitamin B12 uptake, BtuC"/>
    <property type="match status" value="1"/>
</dbReference>
<dbReference type="InterPro" id="IPR000522">
    <property type="entry name" value="ABC_transptr_permease_BtuC"/>
</dbReference>
<proteinExistence type="inferred from homology"/>
<keyword evidence="6 8" id="KW-1133">Transmembrane helix</keyword>
<evidence type="ECO:0000256" key="5">
    <source>
        <dbReference type="ARBA" id="ARBA00022692"/>
    </source>
</evidence>
<reference evidence="9 10" key="1">
    <citation type="submission" date="2014-03" db="EMBL/GenBank/DDBJ databases">
        <title>The draft genome sequence of Thioclava dalianensis DLFJ1-1.</title>
        <authorList>
            <person name="Lai Q."/>
            <person name="Shao Z."/>
        </authorList>
    </citation>
    <scope>NUCLEOTIDE SEQUENCE [LARGE SCALE GENOMIC DNA]</scope>
    <source>
        <strain evidence="9 10">DLFJ1-1</strain>
    </source>
</reference>
<sequence>MRSVASVFLALGAACLVVILSLALGARIIPPAEVWRALTDFDPTRPADLVVHGLRLGRTLTGLLTGAALAVAGLVMQQISRNPLADPGLLGVNGGAALAVVLCLWSGLVSTPVTLGIAAMIGAALAALVVFALGGGALSDRASILRLTLAGVAVSALCLSLVSAVVLLDQGTRDQFRFWTIGALGGYEPERLRWLWPPVVLGLGIALLLSRRLDALALGTETARAVGVRAAPVMGLSLLAVALLAGASVALIGPVGFIGLIVPHLVRRVAGPSVMAGVLLAIPLGGAVLLGCDTLGRVLIRPAEIQTGLILALAGGPCFLLLIGRLAR</sequence>
<keyword evidence="10" id="KW-1185">Reference proteome</keyword>
<dbReference type="CDD" id="cd06550">
    <property type="entry name" value="TM_ABC_iron-siderophores_like"/>
    <property type="match status" value="1"/>
</dbReference>
<dbReference type="GO" id="GO:0033214">
    <property type="term" value="P:siderophore-iron import into cell"/>
    <property type="evidence" value="ECO:0007669"/>
    <property type="project" value="TreeGrafter"/>
</dbReference>
<feature type="transmembrane region" description="Helical" evidence="8">
    <location>
        <begin position="147"/>
        <end position="168"/>
    </location>
</feature>
<evidence type="ECO:0000313" key="10">
    <source>
        <dbReference type="Proteomes" id="UP000027725"/>
    </source>
</evidence>
<dbReference type="GO" id="GO:0005886">
    <property type="term" value="C:plasma membrane"/>
    <property type="evidence" value="ECO:0007669"/>
    <property type="project" value="UniProtKB-SubCell"/>
</dbReference>
<keyword evidence="7 8" id="KW-0472">Membrane</keyword>
<feature type="transmembrane region" description="Helical" evidence="8">
    <location>
        <begin position="114"/>
        <end position="135"/>
    </location>
</feature>